<dbReference type="InterPro" id="IPR013784">
    <property type="entry name" value="Carb-bd-like_fold"/>
</dbReference>
<dbReference type="SUPFAM" id="SSF103088">
    <property type="entry name" value="OmpA-like"/>
    <property type="match status" value="1"/>
</dbReference>
<comment type="caution">
    <text evidence="6">The sequence shown here is derived from an EMBL/GenBank/DDBJ whole genome shotgun (WGS) entry which is preliminary data.</text>
</comment>
<evidence type="ECO:0000256" key="1">
    <source>
        <dbReference type="ARBA" id="ARBA00004442"/>
    </source>
</evidence>
<dbReference type="CDD" id="cd07185">
    <property type="entry name" value="OmpA_C-like"/>
    <property type="match status" value="1"/>
</dbReference>
<reference evidence="6" key="1">
    <citation type="journal article" date="2020" name="mSystems">
        <title>Genome- and Community-Level Interaction Insights into Carbon Utilization and Element Cycling Functions of Hydrothermarchaeota in Hydrothermal Sediment.</title>
        <authorList>
            <person name="Zhou Z."/>
            <person name="Liu Y."/>
            <person name="Xu W."/>
            <person name="Pan J."/>
            <person name="Luo Z.H."/>
            <person name="Li M."/>
        </authorList>
    </citation>
    <scope>NUCLEOTIDE SEQUENCE [LARGE SCALE GENOMIC DNA]</scope>
    <source>
        <strain evidence="6">SpSt-774</strain>
    </source>
</reference>
<organism evidence="6">
    <name type="scientific">candidate division WOR-3 bacterium</name>
    <dbReference type="NCBI Taxonomy" id="2052148"/>
    <lineage>
        <taxon>Bacteria</taxon>
        <taxon>Bacteria division WOR-3</taxon>
    </lineage>
</organism>
<protein>
    <submittedName>
        <fullName evidence="6">PorV/PorQ family protein</fullName>
    </submittedName>
</protein>
<dbReference type="SUPFAM" id="SSF49452">
    <property type="entry name" value="Starch-binding domain-like"/>
    <property type="match status" value="1"/>
</dbReference>
<dbReference type="GO" id="GO:0030246">
    <property type="term" value="F:carbohydrate binding"/>
    <property type="evidence" value="ECO:0007669"/>
    <property type="project" value="InterPro"/>
</dbReference>
<dbReference type="AlphaFoldDB" id="A0A7C4TCE1"/>
<evidence type="ECO:0000259" key="5">
    <source>
        <dbReference type="PROSITE" id="PS51123"/>
    </source>
</evidence>
<dbReference type="PANTHER" id="PTHR30329">
    <property type="entry name" value="STATOR ELEMENT OF FLAGELLAR MOTOR COMPLEX"/>
    <property type="match status" value="1"/>
</dbReference>
<comment type="subcellular location">
    <subcellularLocation>
        <location evidence="1">Cell outer membrane</location>
    </subcellularLocation>
</comment>
<keyword evidence="3" id="KW-0998">Cell outer membrane</keyword>
<dbReference type="Gene3D" id="3.30.1330.60">
    <property type="entry name" value="OmpA-like domain"/>
    <property type="match status" value="1"/>
</dbReference>
<dbReference type="Gene3D" id="2.40.160.60">
    <property type="entry name" value="Outer membrane protein transport protein (OMPP1/FadL/TodX)"/>
    <property type="match status" value="1"/>
</dbReference>
<dbReference type="Pfam" id="PF00691">
    <property type="entry name" value="OmpA"/>
    <property type="match status" value="1"/>
</dbReference>
<keyword evidence="2 4" id="KW-0472">Membrane</keyword>
<dbReference type="InterPro" id="IPR006665">
    <property type="entry name" value="OmpA-like"/>
</dbReference>
<dbReference type="NCBIfam" id="NF033709">
    <property type="entry name" value="PorV_fam"/>
    <property type="match status" value="1"/>
</dbReference>
<accession>A0A7C4TCE1</accession>
<proteinExistence type="predicted"/>
<evidence type="ECO:0000256" key="2">
    <source>
        <dbReference type="ARBA" id="ARBA00023136"/>
    </source>
</evidence>
<feature type="domain" description="OmpA-like" evidence="5">
    <location>
        <begin position="459"/>
        <end position="578"/>
    </location>
</feature>
<dbReference type="PANTHER" id="PTHR30329:SF21">
    <property type="entry name" value="LIPOPROTEIN YIAD-RELATED"/>
    <property type="match status" value="1"/>
</dbReference>
<dbReference type="PROSITE" id="PS51123">
    <property type="entry name" value="OMPA_2"/>
    <property type="match status" value="1"/>
</dbReference>
<dbReference type="GO" id="GO:0009279">
    <property type="term" value="C:cell outer membrane"/>
    <property type="evidence" value="ECO:0007669"/>
    <property type="project" value="UniProtKB-SubCell"/>
</dbReference>
<dbReference type="InterPro" id="IPR050330">
    <property type="entry name" value="Bact_OuterMem_StrucFunc"/>
</dbReference>
<dbReference type="InterPro" id="IPR006664">
    <property type="entry name" value="OMP_bac"/>
</dbReference>
<name>A0A7C4TCE1_UNCW3</name>
<dbReference type="InterPro" id="IPR036737">
    <property type="entry name" value="OmpA-like_sf"/>
</dbReference>
<dbReference type="SUPFAM" id="SSF56935">
    <property type="entry name" value="Porins"/>
    <property type="match status" value="1"/>
</dbReference>
<evidence type="ECO:0000256" key="4">
    <source>
        <dbReference type="PROSITE-ProRule" id="PRU00473"/>
    </source>
</evidence>
<dbReference type="PRINTS" id="PR01021">
    <property type="entry name" value="OMPADOMAIN"/>
</dbReference>
<gene>
    <name evidence="6" type="ORF">ENV60_08335</name>
</gene>
<evidence type="ECO:0000256" key="3">
    <source>
        <dbReference type="ARBA" id="ARBA00023237"/>
    </source>
</evidence>
<evidence type="ECO:0000313" key="6">
    <source>
        <dbReference type="EMBL" id="HGV98287.1"/>
    </source>
</evidence>
<dbReference type="Gene3D" id="2.60.40.1120">
    <property type="entry name" value="Carboxypeptidase-like, regulatory domain"/>
    <property type="match status" value="1"/>
</dbReference>
<sequence>MILLLLLFNVFSSQDIGTTMYPLLKIGVGPRPVAMGEAFVGLADDITALHWNPAGLSSLKELQFFLSHHEWFQEIRDEFFSFGMPGLDGYVALSGVYSSNKGVEIWDENNNPLGLRNLWSGIFIFGYAKRVKERASVGLAIKTMIEDLYEQKLHDFALDFGGKIALSEEIQLGGSIRNLSYKSEIPSEIKLGCALRKIKNLNLLLDFALPTDNIIRTNFGFEYCIYPLFSLRAGWRSGPYHIQELGYLSGFTTGFGIKYSGLKFDYAFVPYGKLGLTHRLSLSGSLGIIKPTNLLRIVVIDGETKIPLVADLTLEGIKKGNFQTDKSGRVEFKNIGSGNIVITTLVSDYPQNVDSVFVEPEGRTEKIIALFKVKPGILRGMVFDAVTKKPIGASIVYKGNALGTIDNDSISGSFVLHSLPPGIYILTVSGQDPRYIAQTCSVLVAPGKLTEKEIYLIKRREKIVLKGINFDTGKADLKPEFLPFLDEAGRILIDNPDIKVELSGHTDPREINTAKFPSNWELSLARAEAVRRYLIEKFKIDPNRLIARGYADTQPIAPNNTEEGMAKNRRTEFKILEE</sequence>
<dbReference type="EMBL" id="DTGZ01000156">
    <property type="protein sequence ID" value="HGV98287.1"/>
    <property type="molecule type" value="Genomic_DNA"/>
</dbReference>